<reference evidence="3" key="1">
    <citation type="journal article" date="2019" name="Int. J. Syst. Evol. Microbiol.">
        <title>The Global Catalogue of Microorganisms (GCM) 10K type strain sequencing project: providing services to taxonomists for standard genome sequencing and annotation.</title>
        <authorList>
            <consortium name="The Broad Institute Genomics Platform"/>
            <consortium name="The Broad Institute Genome Sequencing Center for Infectious Disease"/>
            <person name="Wu L."/>
            <person name="Ma J."/>
        </authorList>
    </citation>
    <scope>NUCLEOTIDE SEQUENCE [LARGE SCALE GENOMIC DNA]</scope>
    <source>
        <strain evidence="3">CCUG 60559</strain>
    </source>
</reference>
<accession>A0ABW2IYW3</accession>
<feature type="region of interest" description="Disordered" evidence="1">
    <location>
        <begin position="282"/>
        <end position="307"/>
    </location>
</feature>
<name>A0ABW2IYW3_9GAMM</name>
<organism evidence="2 3">
    <name type="scientific">Marinobacter aromaticivorans</name>
    <dbReference type="NCBI Taxonomy" id="1494078"/>
    <lineage>
        <taxon>Bacteria</taxon>
        <taxon>Pseudomonadati</taxon>
        <taxon>Pseudomonadota</taxon>
        <taxon>Gammaproteobacteria</taxon>
        <taxon>Pseudomonadales</taxon>
        <taxon>Marinobacteraceae</taxon>
        <taxon>Marinobacter</taxon>
    </lineage>
</organism>
<dbReference type="InterPro" id="IPR018707">
    <property type="entry name" value="LpxR"/>
</dbReference>
<dbReference type="RefSeq" id="WP_100689938.1">
    <property type="nucleotide sequence ID" value="NZ_JBHTBD010000011.1"/>
</dbReference>
<sequence>MSLRRCLPASLFIWCSKDQTILVLALCVLFGLPPFARAGGDGTEECTAEKSLSFRGGTARLENDLFVGTDQNYTNGVALTLISHDIRGKPQPDCFPTPIRLHTQLIQLMNPGFWADAHAPDDTQNLVVRFGQSMYTPEDHTRTDLIRDDRPYAGLLYMGLAWNRRTHEPGSNREMLDTREVTLGVIGPWSLGEESQNLVHDAWGSDRFQGWQHQLDNEPAFQLAMDRKFRKFEGSGAIIPGFSADTIRSLGLRFGNIETSATLGIEGRIGWNLPNDFGSYPLRPGAENRPPSAASIHRKPGNSAPVTSLPRTGVHVFGILEAKAVAYDFSLDGNLFRSSHSVSRRPWVGLAAVGISAQGILAERGVRLAVMRVYRTREFEEQSTSHAYGSIALSLEF</sequence>
<proteinExistence type="predicted"/>
<dbReference type="InterPro" id="IPR037107">
    <property type="entry name" value="Put_OMP_sf"/>
</dbReference>
<dbReference type="Gene3D" id="2.40.128.140">
    <property type="entry name" value="Outer membrane protein"/>
    <property type="match status" value="1"/>
</dbReference>
<evidence type="ECO:0000313" key="2">
    <source>
        <dbReference type="EMBL" id="MFC7296414.1"/>
    </source>
</evidence>
<keyword evidence="3" id="KW-1185">Reference proteome</keyword>
<comment type="caution">
    <text evidence="2">The sequence shown here is derived from an EMBL/GenBank/DDBJ whole genome shotgun (WGS) entry which is preliminary data.</text>
</comment>
<dbReference type="Pfam" id="PF09982">
    <property type="entry name" value="LpxR"/>
    <property type="match status" value="1"/>
</dbReference>
<protein>
    <submittedName>
        <fullName evidence="2">Lipid A deacylase LpxR family protein</fullName>
    </submittedName>
</protein>
<evidence type="ECO:0000313" key="3">
    <source>
        <dbReference type="Proteomes" id="UP001596506"/>
    </source>
</evidence>
<evidence type="ECO:0000256" key="1">
    <source>
        <dbReference type="SAM" id="MobiDB-lite"/>
    </source>
</evidence>
<dbReference type="EMBL" id="JBHTBD010000011">
    <property type="protein sequence ID" value="MFC7296414.1"/>
    <property type="molecule type" value="Genomic_DNA"/>
</dbReference>
<gene>
    <name evidence="2" type="ORF">ACFQQA_16970</name>
</gene>
<dbReference type="Proteomes" id="UP001596506">
    <property type="component" value="Unassembled WGS sequence"/>
</dbReference>